<dbReference type="SUPFAM" id="SSF90123">
    <property type="entry name" value="ABC transporter transmembrane region"/>
    <property type="match status" value="1"/>
</dbReference>
<proteinExistence type="predicted"/>
<feature type="transmembrane region" description="Helical" evidence="5">
    <location>
        <begin position="18"/>
        <end position="35"/>
    </location>
</feature>
<dbReference type="GO" id="GO:0005524">
    <property type="term" value="F:ATP binding"/>
    <property type="evidence" value="ECO:0007669"/>
    <property type="project" value="InterPro"/>
</dbReference>
<evidence type="ECO:0000313" key="9">
    <source>
        <dbReference type="EMBL" id="TMM52447.1"/>
    </source>
</evidence>
<dbReference type="PROSITE" id="PS50929">
    <property type="entry name" value="ABC_TM1F"/>
    <property type="match status" value="1"/>
</dbReference>
<dbReference type="PANTHER" id="PTHR43394">
    <property type="entry name" value="ATP-DEPENDENT PERMEASE MDL1, MITOCHONDRIAL"/>
    <property type="match status" value="1"/>
</dbReference>
<dbReference type="EMBL" id="VANS01000002">
    <property type="protein sequence ID" value="TMM52447.1"/>
    <property type="molecule type" value="Genomic_DNA"/>
</dbReference>
<dbReference type="Gene3D" id="1.20.1560.10">
    <property type="entry name" value="ABC transporter type 1, transmembrane domain"/>
    <property type="match status" value="1"/>
</dbReference>
<dbReference type="CDD" id="cd00038">
    <property type="entry name" value="CAP_ED"/>
    <property type="match status" value="1"/>
</dbReference>
<dbReference type="Pfam" id="PF00027">
    <property type="entry name" value="cNMP_binding"/>
    <property type="match status" value="1"/>
</dbReference>
<sequence>MEHSLFSFIWKYSKREQFMLLLFTLVTFPFLYATLELPKRIINDAIGAQSDRIDFLGIELNQTQFLMALCFAYLASVLVHGLLKMRLNTMKGVLSERLLRRFRYMLVKRMMRFPRSYFRTTSQGELVSMVTSEAEPMGGLMGDAVAQPVFQAGQMLIIVVFLFIQSVWFGLAGIALIPLQAYIIPLLQRQINQLNKKRIVEVRHFAAEIGETAAGITDLRTNGGWRYRLAAFTDRLGRLFDIRFQIYQKKFFMKFLNNFITQLTPFFFYSVGGYLAIRGDITVGALVAALAAYKDLSSPWKELLTYYNQVQDMSLRWDIVVERFAPKGMIAEKLFEGVPDEIPRLDGPISIRDVTVRNADGNPLLEDINLDIPAGSRVAIKSKSQVERTALAELLTREVMPSRGSVTLNGHDLAELHQAVIAARVGYAHSRPYIFDGTLGDNLLMPLKFSPRTVLWDPDESDSFSIEARKSGNSEDSLRADWVDPALAGLNTTEDIRSWWFKLVQAMGIDEVMFRRMLNSRVDPALHPQLAAAIVRLRPEVEAQLNERDLARFVYRFDPDKFNPTIPLGGNLLFASPVRDISQRGLAAETEFLELVMQQGLAEQGIAISQTLIETLHQTFGMDGTSHPLFTALGIDEEMYERLVDIASRRREKGDQALTEEEFALLLTVPFAFTAEQIGPAFPESFKRDILHIRKTQGEALRARTRNLFVPVDPENYLPRLTLLENALYGRVSSMAGVQGEMVEDVVAEVLESHDLRRLVAETIFDIPTGLGGANLTGVLQERAAFSRAGIKRPDILILDQVLASHGDESRSATRRKLQEILPDTTLIYMEDDFAHPQAYDIFVEIKHGRIDGVAAADVQAEDDTASDDLRRKLRVISRTPLFADLEARSQRLLAFSAQWYEAEKDQRIFSRGERADAVYLCLSGSAMMSYRDDDDVPHEVTAVGPGRIIGDLAIILRENRQLDLVALEKSQFLRIGAEQFRAVIEHDPAVLMSLLKTVAGHLTGAAELLREARVDVPQEADKPEAPADLPGR</sequence>
<dbReference type="AlphaFoldDB" id="A0A5S3PEK0"/>
<dbReference type="SUPFAM" id="SSF52540">
    <property type="entry name" value="P-loop containing nucleoside triphosphate hydrolases"/>
    <property type="match status" value="1"/>
</dbReference>
<gene>
    <name evidence="9" type="ORF">FDT80_09200</name>
</gene>
<dbReference type="InterPro" id="IPR003439">
    <property type="entry name" value="ABC_transporter-like_ATP-bd"/>
</dbReference>
<dbReference type="InterPro" id="IPR039421">
    <property type="entry name" value="Type_1_exporter"/>
</dbReference>
<evidence type="ECO:0000256" key="1">
    <source>
        <dbReference type="ARBA" id="ARBA00004651"/>
    </source>
</evidence>
<evidence type="ECO:0000256" key="3">
    <source>
        <dbReference type="ARBA" id="ARBA00022989"/>
    </source>
</evidence>
<dbReference type="CDD" id="cd07346">
    <property type="entry name" value="ABC_6TM_exporters"/>
    <property type="match status" value="1"/>
</dbReference>
<keyword evidence="3 5" id="KW-1133">Transmembrane helix</keyword>
<dbReference type="GO" id="GO:0016887">
    <property type="term" value="F:ATP hydrolysis activity"/>
    <property type="evidence" value="ECO:0007669"/>
    <property type="project" value="InterPro"/>
</dbReference>
<keyword evidence="10" id="KW-1185">Reference proteome</keyword>
<protein>
    <submittedName>
        <fullName evidence="9">Cyclic nucleotide-binding domain-containing protein</fullName>
    </submittedName>
</protein>
<dbReference type="Proteomes" id="UP000309550">
    <property type="component" value="Unassembled WGS sequence"/>
</dbReference>
<evidence type="ECO:0000259" key="6">
    <source>
        <dbReference type="PROSITE" id="PS50042"/>
    </source>
</evidence>
<dbReference type="PROSITE" id="PS50042">
    <property type="entry name" value="CNMP_BINDING_3"/>
    <property type="match status" value="1"/>
</dbReference>
<accession>A0A5S3PEK0</accession>
<evidence type="ECO:0000259" key="8">
    <source>
        <dbReference type="PROSITE" id="PS50929"/>
    </source>
</evidence>
<comment type="subcellular location">
    <subcellularLocation>
        <location evidence="1">Cell membrane</location>
        <topology evidence="1">Multi-pass membrane protein</topology>
    </subcellularLocation>
</comment>
<dbReference type="InterPro" id="IPR027417">
    <property type="entry name" value="P-loop_NTPase"/>
</dbReference>
<feature type="transmembrane region" description="Helical" evidence="5">
    <location>
        <begin position="65"/>
        <end position="83"/>
    </location>
</feature>
<dbReference type="SMART" id="SM00100">
    <property type="entry name" value="cNMP"/>
    <property type="match status" value="1"/>
</dbReference>
<dbReference type="InterPro" id="IPR011527">
    <property type="entry name" value="ABC1_TM_dom"/>
</dbReference>
<evidence type="ECO:0000256" key="5">
    <source>
        <dbReference type="SAM" id="Phobius"/>
    </source>
</evidence>
<evidence type="ECO:0000256" key="4">
    <source>
        <dbReference type="ARBA" id="ARBA00023136"/>
    </source>
</evidence>
<dbReference type="Gene3D" id="3.40.50.300">
    <property type="entry name" value="P-loop containing nucleotide triphosphate hydrolases"/>
    <property type="match status" value="2"/>
</dbReference>
<dbReference type="InterPro" id="IPR000595">
    <property type="entry name" value="cNMP-bd_dom"/>
</dbReference>
<dbReference type="InterPro" id="IPR014710">
    <property type="entry name" value="RmlC-like_jellyroll"/>
</dbReference>
<dbReference type="PANTHER" id="PTHR43394:SF1">
    <property type="entry name" value="ATP-BINDING CASSETTE SUB-FAMILY B MEMBER 10, MITOCHONDRIAL"/>
    <property type="match status" value="1"/>
</dbReference>
<dbReference type="InterPro" id="IPR018490">
    <property type="entry name" value="cNMP-bd_dom_sf"/>
</dbReference>
<organism evidence="9 10">
    <name type="scientific">Sulfitobacter sabulilitoris</name>
    <dbReference type="NCBI Taxonomy" id="2562655"/>
    <lineage>
        <taxon>Bacteria</taxon>
        <taxon>Pseudomonadati</taxon>
        <taxon>Pseudomonadota</taxon>
        <taxon>Alphaproteobacteria</taxon>
        <taxon>Rhodobacterales</taxon>
        <taxon>Roseobacteraceae</taxon>
        <taxon>Sulfitobacter</taxon>
    </lineage>
</organism>
<dbReference type="SUPFAM" id="SSF51206">
    <property type="entry name" value="cAMP-binding domain-like"/>
    <property type="match status" value="1"/>
</dbReference>
<feature type="domain" description="ABC transporter" evidence="7">
    <location>
        <begin position="349"/>
        <end position="873"/>
    </location>
</feature>
<evidence type="ECO:0000259" key="7">
    <source>
        <dbReference type="PROSITE" id="PS50893"/>
    </source>
</evidence>
<keyword evidence="4 5" id="KW-0472">Membrane</keyword>
<dbReference type="GO" id="GO:0005886">
    <property type="term" value="C:plasma membrane"/>
    <property type="evidence" value="ECO:0007669"/>
    <property type="project" value="UniProtKB-SubCell"/>
</dbReference>
<name>A0A5S3PEK0_9RHOB</name>
<feature type="transmembrane region" description="Helical" evidence="5">
    <location>
        <begin position="156"/>
        <end position="183"/>
    </location>
</feature>
<dbReference type="OrthoDB" id="9760920at2"/>
<dbReference type="Gene3D" id="2.60.120.10">
    <property type="entry name" value="Jelly Rolls"/>
    <property type="match status" value="1"/>
</dbReference>
<feature type="domain" description="Cyclic nucleotide-binding" evidence="6">
    <location>
        <begin position="882"/>
        <end position="985"/>
    </location>
</feature>
<evidence type="ECO:0000256" key="2">
    <source>
        <dbReference type="ARBA" id="ARBA00022692"/>
    </source>
</evidence>
<dbReference type="Pfam" id="PF00664">
    <property type="entry name" value="ABC_membrane"/>
    <property type="match status" value="1"/>
</dbReference>
<dbReference type="PROSITE" id="PS50893">
    <property type="entry name" value="ABC_TRANSPORTER_2"/>
    <property type="match status" value="1"/>
</dbReference>
<feature type="domain" description="ABC transmembrane type-1" evidence="8">
    <location>
        <begin position="53"/>
        <end position="312"/>
    </location>
</feature>
<dbReference type="GO" id="GO:0015421">
    <property type="term" value="F:ABC-type oligopeptide transporter activity"/>
    <property type="evidence" value="ECO:0007669"/>
    <property type="project" value="TreeGrafter"/>
</dbReference>
<dbReference type="RefSeq" id="WP_138661988.1">
    <property type="nucleotide sequence ID" value="NZ_VANS01000002.1"/>
</dbReference>
<reference evidence="9 10" key="1">
    <citation type="submission" date="2019-05" db="EMBL/GenBank/DDBJ databases">
        <title>Sulfitobacter sabulilitoris sp. nov., isolated from a marine sand.</title>
        <authorList>
            <person name="Yoon J.-H."/>
        </authorList>
    </citation>
    <scope>NUCLEOTIDE SEQUENCE [LARGE SCALE GENOMIC DNA]</scope>
    <source>
        <strain evidence="9 10">HSMS-29</strain>
    </source>
</reference>
<evidence type="ECO:0000313" key="10">
    <source>
        <dbReference type="Proteomes" id="UP000309550"/>
    </source>
</evidence>
<comment type="caution">
    <text evidence="9">The sequence shown here is derived from an EMBL/GenBank/DDBJ whole genome shotgun (WGS) entry which is preliminary data.</text>
</comment>
<dbReference type="InterPro" id="IPR036640">
    <property type="entry name" value="ABC1_TM_sf"/>
</dbReference>
<keyword evidence="2 5" id="KW-0812">Transmembrane</keyword>